<evidence type="ECO:0000259" key="1">
    <source>
        <dbReference type="PROSITE" id="PS50106"/>
    </source>
</evidence>
<dbReference type="EMBL" id="SRLO01012904">
    <property type="protein sequence ID" value="TNN25303.1"/>
    <property type="molecule type" value="Genomic_DNA"/>
</dbReference>
<gene>
    <name evidence="2" type="primary">CARD14_1</name>
    <name evidence="2" type="ORF">EYF80_064569</name>
</gene>
<dbReference type="PANTHER" id="PTHR14559">
    <property type="entry name" value="CASPASE RECRUITMENT DOMAIN FAMILY"/>
    <property type="match status" value="1"/>
</dbReference>
<evidence type="ECO:0000313" key="2">
    <source>
        <dbReference type="EMBL" id="TNN25303.1"/>
    </source>
</evidence>
<name>A0A4Z2E9D6_9TELE</name>
<keyword evidence="3" id="KW-1185">Reference proteome</keyword>
<organism evidence="2 3">
    <name type="scientific">Liparis tanakae</name>
    <name type="common">Tanaka's snailfish</name>
    <dbReference type="NCBI Taxonomy" id="230148"/>
    <lineage>
        <taxon>Eukaryota</taxon>
        <taxon>Metazoa</taxon>
        <taxon>Chordata</taxon>
        <taxon>Craniata</taxon>
        <taxon>Vertebrata</taxon>
        <taxon>Euteleostomi</taxon>
        <taxon>Actinopterygii</taxon>
        <taxon>Neopterygii</taxon>
        <taxon>Teleostei</taxon>
        <taxon>Neoteleostei</taxon>
        <taxon>Acanthomorphata</taxon>
        <taxon>Eupercaria</taxon>
        <taxon>Perciformes</taxon>
        <taxon>Cottioidei</taxon>
        <taxon>Cottales</taxon>
        <taxon>Liparidae</taxon>
        <taxon>Liparis</taxon>
    </lineage>
</organism>
<dbReference type="SUPFAM" id="SSF50156">
    <property type="entry name" value="PDZ domain-like"/>
    <property type="match status" value="1"/>
</dbReference>
<dbReference type="Gene3D" id="2.30.42.10">
    <property type="match status" value="1"/>
</dbReference>
<proteinExistence type="predicted"/>
<reference evidence="2 3" key="1">
    <citation type="submission" date="2019-03" db="EMBL/GenBank/DDBJ databases">
        <title>First draft genome of Liparis tanakae, snailfish: a comprehensive survey of snailfish specific genes.</title>
        <authorList>
            <person name="Kim W."/>
            <person name="Song I."/>
            <person name="Jeong J.-H."/>
            <person name="Kim D."/>
            <person name="Kim S."/>
            <person name="Ryu S."/>
            <person name="Song J.Y."/>
            <person name="Lee S.K."/>
        </authorList>
    </citation>
    <scope>NUCLEOTIDE SEQUENCE [LARGE SCALE GENOMIC DNA]</scope>
    <source>
        <tissue evidence="2">Muscle</tissue>
    </source>
</reference>
<accession>A0A4Z2E9D6</accession>
<protein>
    <submittedName>
        <fullName evidence="2">Caspase recruitment domain-containing protein 14</fullName>
    </submittedName>
</protein>
<sequence length="166" mass="18064">MGSNRRRSLKVVFRWCSGGVQVVFIFELTENEFLMDDFVFIPCGTSRGPGACKAIRVNGRVLSLSFQGEALLGQLAVVGGNKSGVFVHRVTEGSAAHAVGISPGAQIVEVAYEQNQKALRMVLEDSTLEEAMWALGQVTGLCHLSLRPRQDGTTRSTKQNLLIIKE</sequence>
<dbReference type="OrthoDB" id="8795751at2759"/>
<comment type="caution">
    <text evidence="2">The sequence shown here is derived from an EMBL/GenBank/DDBJ whole genome shotgun (WGS) entry which is preliminary data.</text>
</comment>
<dbReference type="GO" id="GO:0005737">
    <property type="term" value="C:cytoplasm"/>
    <property type="evidence" value="ECO:0007669"/>
    <property type="project" value="TreeGrafter"/>
</dbReference>
<dbReference type="GO" id="GO:0050700">
    <property type="term" value="F:CARD domain binding"/>
    <property type="evidence" value="ECO:0007669"/>
    <property type="project" value="TreeGrafter"/>
</dbReference>
<dbReference type="PROSITE" id="PS50106">
    <property type="entry name" value="PDZ"/>
    <property type="match status" value="1"/>
</dbReference>
<dbReference type="InterPro" id="IPR001478">
    <property type="entry name" value="PDZ"/>
</dbReference>
<evidence type="ECO:0000313" key="3">
    <source>
        <dbReference type="Proteomes" id="UP000314294"/>
    </source>
</evidence>
<dbReference type="InterPro" id="IPR036034">
    <property type="entry name" value="PDZ_sf"/>
</dbReference>
<dbReference type="Proteomes" id="UP000314294">
    <property type="component" value="Unassembled WGS sequence"/>
</dbReference>
<dbReference type="AlphaFoldDB" id="A0A4Z2E9D6"/>
<dbReference type="PANTHER" id="PTHR14559:SF1">
    <property type="entry name" value="CASPASE RECRUITMENT DOMAIN-CONTAINING PROTEIN 14"/>
    <property type="match status" value="1"/>
</dbReference>
<feature type="domain" description="PDZ" evidence="1">
    <location>
        <begin position="61"/>
        <end position="150"/>
    </location>
</feature>
<dbReference type="Pfam" id="PF00595">
    <property type="entry name" value="PDZ"/>
    <property type="match status" value="1"/>
</dbReference>